<feature type="compositionally biased region" description="Polar residues" evidence="2">
    <location>
        <begin position="46"/>
        <end position="60"/>
    </location>
</feature>
<sequence length="569" mass="61451">MENKEKKDHKIATATTAHEPDSNDLLSKEEQNQASITFGTKDIGASSPSHDNAPSLNQQYPPFLQWPCTPQNNVDQPPSSSNPCASSQSPPSIAVSQRHQLPHLQLNPASHEGHTLPHLAQSSTPFWLSQHPGYHLPGVNAPSIIHPFTPIGTTNSSWPASNMIGGEPLSKDHPQVPNLCHQVGYTYPSFPGPWDPSFWWGHVQLSQPPNSYSFPGAYGHISLQPSTKPGCSAPLGQSSQIGVTSPPAILSQKQEQLWSSQSIDKVQLQTVIGHLQSVIADHKSRIMKLEAEVASLKQAAEVPTVHDTVSRQPSKRGRPRRTVTSVDTLPSPDASQPHTRGRKPKADIFEKVILKRPESTVKLSNQTAIAQQEVEKVSNVIANSNSDIGINGSNIMVPCFQNQVHQEISQMQLCVVALDSSLEMKINDGKTGDTNDASAILTQQAKGTHHRFALASSLAAENNKGNALPYTITSKGNGRNVLNSSSCGFCDSDSAIREGQKIVPGWSFANEEDASEELDDAVAASAKDENEEEMGDNDGSSDSEELPKQKVKICLSSATGENCLLCLFL</sequence>
<name>B9T170_RICCO</name>
<feature type="region of interest" description="Disordered" evidence="2">
    <location>
        <begin position="300"/>
        <end position="344"/>
    </location>
</feature>
<evidence type="ECO:0000256" key="2">
    <source>
        <dbReference type="SAM" id="MobiDB-lite"/>
    </source>
</evidence>
<dbReference type="OrthoDB" id="1913411at2759"/>
<dbReference type="EMBL" id="EQ974326">
    <property type="protein sequence ID" value="EEF30395.1"/>
    <property type="molecule type" value="Genomic_DNA"/>
</dbReference>
<reference evidence="4" key="1">
    <citation type="journal article" date="2010" name="Nat. Biotechnol.">
        <title>Draft genome sequence of the oilseed species Ricinus communis.</title>
        <authorList>
            <person name="Chan A.P."/>
            <person name="Crabtree J."/>
            <person name="Zhao Q."/>
            <person name="Lorenzi H."/>
            <person name="Orvis J."/>
            <person name="Puiu D."/>
            <person name="Melake-Berhan A."/>
            <person name="Jones K.M."/>
            <person name="Redman J."/>
            <person name="Chen G."/>
            <person name="Cahoon E.B."/>
            <person name="Gedil M."/>
            <person name="Stanke M."/>
            <person name="Haas B.J."/>
            <person name="Wortman J.R."/>
            <person name="Fraser-Liggett C.M."/>
            <person name="Ravel J."/>
            <person name="Rabinowicz P.D."/>
        </authorList>
    </citation>
    <scope>NUCLEOTIDE SEQUENCE [LARGE SCALE GENOMIC DNA]</scope>
    <source>
        <strain evidence="4">cv. Hale</strain>
    </source>
</reference>
<protein>
    <submittedName>
        <fullName evidence="3">Uncharacterized protein</fullName>
    </submittedName>
</protein>
<proteinExistence type="predicted"/>
<evidence type="ECO:0000313" key="3">
    <source>
        <dbReference type="EMBL" id="EEF30395.1"/>
    </source>
</evidence>
<dbReference type="Proteomes" id="UP000008311">
    <property type="component" value="Unassembled WGS sequence"/>
</dbReference>
<keyword evidence="1" id="KW-0175">Coiled coil</keyword>
<feature type="compositionally biased region" description="Acidic residues" evidence="2">
    <location>
        <begin position="529"/>
        <end position="544"/>
    </location>
</feature>
<feature type="compositionally biased region" description="Basic and acidic residues" evidence="2">
    <location>
        <begin position="1"/>
        <end position="11"/>
    </location>
</feature>
<organism evidence="3 4">
    <name type="scientific">Ricinus communis</name>
    <name type="common">Castor bean</name>
    <dbReference type="NCBI Taxonomy" id="3988"/>
    <lineage>
        <taxon>Eukaryota</taxon>
        <taxon>Viridiplantae</taxon>
        <taxon>Streptophyta</taxon>
        <taxon>Embryophyta</taxon>
        <taxon>Tracheophyta</taxon>
        <taxon>Spermatophyta</taxon>
        <taxon>Magnoliopsida</taxon>
        <taxon>eudicotyledons</taxon>
        <taxon>Gunneridae</taxon>
        <taxon>Pentapetalae</taxon>
        <taxon>rosids</taxon>
        <taxon>fabids</taxon>
        <taxon>Malpighiales</taxon>
        <taxon>Euphorbiaceae</taxon>
        <taxon>Acalyphoideae</taxon>
        <taxon>Acalypheae</taxon>
        <taxon>Ricinus</taxon>
    </lineage>
</organism>
<keyword evidence="4" id="KW-1185">Reference proteome</keyword>
<evidence type="ECO:0000313" key="4">
    <source>
        <dbReference type="Proteomes" id="UP000008311"/>
    </source>
</evidence>
<feature type="compositionally biased region" description="Polar residues" evidence="2">
    <location>
        <begin position="322"/>
        <end position="338"/>
    </location>
</feature>
<feature type="compositionally biased region" description="Low complexity" evidence="2">
    <location>
        <begin position="77"/>
        <end position="92"/>
    </location>
</feature>
<feature type="region of interest" description="Disordered" evidence="2">
    <location>
        <begin position="513"/>
        <end position="547"/>
    </location>
</feature>
<evidence type="ECO:0000256" key="1">
    <source>
        <dbReference type="SAM" id="Coils"/>
    </source>
</evidence>
<feature type="region of interest" description="Disordered" evidence="2">
    <location>
        <begin position="1"/>
        <end position="97"/>
    </location>
</feature>
<feature type="compositionally biased region" description="Basic and acidic residues" evidence="2">
    <location>
        <begin position="18"/>
        <end position="31"/>
    </location>
</feature>
<dbReference type="eggNOG" id="ENOG502RPA4">
    <property type="taxonomic scope" value="Eukaryota"/>
</dbReference>
<gene>
    <name evidence="3" type="ORF">RCOM_0339140</name>
</gene>
<dbReference type="KEGG" id="rcu:8275942"/>
<feature type="coiled-coil region" evidence="1">
    <location>
        <begin position="272"/>
        <end position="299"/>
    </location>
</feature>
<dbReference type="InParanoid" id="B9T170"/>
<dbReference type="AlphaFoldDB" id="B9T170"/>
<accession>B9T170</accession>